<organism evidence="8 9">
    <name type="scientific">Dermabacter jinjuensis</name>
    <dbReference type="NCBI Taxonomy" id="1667168"/>
    <lineage>
        <taxon>Bacteria</taxon>
        <taxon>Bacillati</taxon>
        <taxon>Actinomycetota</taxon>
        <taxon>Actinomycetes</taxon>
        <taxon>Micrococcales</taxon>
        <taxon>Dermabacteraceae</taxon>
        <taxon>Dermabacter</taxon>
    </lineage>
</organism>
<dbReference type="SUPFAM" id="SSF52418">
    <property type="entry name" value="Nucleoside phosphorylase/phosphoribosyltransferase catalytic domain"/>
    <property type="match status" value="1"/>
</dbReference>
<keyword evidence="4 5" id="KW-0057">Aromatic amino acid biosynthesis</keyword>
<dbReference type="Pfam" id="PF00591">
    <property type="entry name" value="Glycos_transf_3"/>
    <property type="match status" value="1"/>
</dbReference>
<comment type="catalytic activity">
    <reaction evidence="5">
        <text>N-(5-phospho-beta-D-ribosyl)anthranilate + diphosphate = 5-phospho-alpha-D-ribose 1-diphosphate + anthranilate</text>
        <dbReference type="Rhea" id="RHEA:11768"/>
        <dbReference type="ChEBI" id="CHEBI:16567"/>
        <dbReference type="ChEBI" id="CHEBI:18277"/>
        <dbReference type="ChEBI" id="CHEBI:33019"/>
        <dbReference type="ChEBI" id="CHEBI:58017"/>
        <dbReference type="EC" id="2.4.2.18"/>
    </reaction>
</comment>
<name>A0ABN5DPV2_9MICO</name>
<evidence type="ECO:0000313" key="8">
    <source>
        <dbReference type="EMBL" id="ATH96494.1"/>
    </source>
</evidence>
<dbReference type="GO" id="GO:0016757">
    <property type="term" value="F:glycosyltransferase activity"/>
    <property type="evidence" value="ECO:0007669"/>
    <property type="project" value="UniProtKB-KW"/>
</dbReference>
<accession>A0ABN5DPV2</accession>
<feature type="binding site" evidence="5">
    <location>
        <begin position="92"/>
        <end position="93"/>
    </location>
    <ligand>
        <name>5-phospho-alpha-D-ribose 1-diphosphate</name>
        <dbReference type="ChEBI" id="CHEBI:58017"/>
    </ligand>
</feature>
<dbReference type="Pfam" id="PF02885">
    <property type="entry name" value="Glycos_trans_3N"/>
    <property type="match status" value="1"/>
</dbReference>
<dbReference type="EMBL" id="CP023482">
    <property type="protein sequence ID" value="ATH96494.1"/>
    <property type="molecule type" value="Genomic_DNA"/>
</dbReference>
<feature type="binding site" evidence="5">
    <location>
        <position position="233"/>
    </location>
    <ligand>
        <name>Mg(2+)</name>
        <dbReference type="ChEBI" id="CHEBI:18420"/>
        <label>2</label>
    </ligand>
</feature>
<dbReference type="RefSeq" id="WP_096882858.1">
    <property type="nucleotide sequence ID" value="NZ_CP023482.1"/>
</dbReference>
<dbReference type="PANTHER" id="PTHR43285:SF2">
    <property type="entry name" value="ANTHRANILATE PHOSPHORIBOSYLTRANSFERASE"/>
    <property type="match status" value="1"/>
</dbReference>
<proteinExistence type="inferred from homology"/>
<evidence type="ECO:0000256" key="2">
    <source>
        <dbReference type="ARBA" id="ARBA00022679"/>
    </source>
</evidence>
<evidence type="ECO:0000259" key="7">
    <source>
        <dbReference type="Pfam" id="PF02885"/>
    </source>
</evidence>
<feature type="binding site" evidence="5">
    <location>
        <position position="234"/>
    </location>
    <ligand>
        <name>Mg(2+)</name>
        <dbReference type="ChEBI" id="CHEBI:18420"/>
        <label>1</label>
    </ligand>
</feature>
<reference evidence="8 9" key="1">
    <citation type="journal article" date="2016" name="Int. J. Syst. Evol. Microbiol.">
        <title>Dermabacter jinjuensis sp. nov., a novel species of the genus Dermabacter isolated from a clinical specimen.</title>
        <authorList>
            <person name="Park Y.K."/>
            <person name="Lee K.M."/>
            <person name="Lee W.K."/>
            <person name="Cho M.J."/>
            <person name="Lee H.S."/>
            <person name="Cho Y.G."/>
            <person name="Lee Y.C."/>
            <person name="Lee W.K."/>
            <person name="Seong W.K."/>
            <person name="Hwang K.J."/>
        </authorList>
    </citation>
    <scope>NUCLEOTIDE SEQUENCE [LARGE SCALE GENOMIC DNA]</scope>
    <source>
        <strain evidence="8 9">32T</strain>
    </source>
</reference>
<keyword evidence="5" id="KW-0479">Metal-binding</keyword>
<keyword evidence="3 5" id="KW-0822">Tryptophan biosynthesis</keyword>
<evidence type="ECO:0000313" key="9">
    <source>
        <dbReference type="Proteomes" id="UP000815698"/>
    </source>
</evidence>
<dbReference type="EC" id="2.4.2.18" evidence="5"/>
<feature type="binding site" evidence="5">
    <location>
        <position position="234"/>
    </location>
    <ligand>
        <name>Mg(2+)</name>
        <dbReference type="ChEBI" id="CHEBI:18420"/>
        <label>2</label>
    </ligand>
</feature>
<feature type="binding site" evidence="5">
    <location>
        <position position="101"/>
    </location>
    <ligand>
        <name>Mg(2+)</name>
        <dbReference type="ChEBI" id="CHEBI:18420"/>
        <label>1</label>
    </ligand>
</feature>
<feature type="binding site" evidence="5">
    <location>
        <position position="89"/>
    </location>
    <ligand>
        <name>anthranilate</name>
        <dbReference type="ChEBI" id="CHEBI:16567"/>
        <label>1</label>
    </ligand>
</feature>
<comment type="function">
    <text evidence="5">Catalyzes the transfer of the phosphoribosyl group of 5-phosphorylribose-1-pyrophosphate (PRPP) to anthranilate to yield N-(5'-phosphoribosyl)-anthranilate (PRA).</text>
</comment>
<dbReference type="InterPro" id="IPR005940">
    <property type="entry name" value="Anthranilate_Pribosyl_Tfrase"/>
</dbReference>
<dbReference type="InterPro" id="IPR000312">
    <property type="entry name" value="Glycosyl_Trfase_fam3"/>
</dbReference>
<keyword evidence="5" id="KW-0460">Magnesium</keyword>
<dbReference type="HAMAP" id="MF_00211">
    <property type="entry name" value="TrpD"/>
    <property type="match status" value="1"/>
</dbReference>
<dbReference type="InterPro" id="IPR035902">
    <property type="entry name" value="Nuc_phospho_transferase"/>
</dbReference>
<evidence type="ECO:0000256" key="4">
    <source>
        <dbReference type="ARBA" id="ARBA00023141"/>
    </source>
</evidence>
<dbReference type="Proteomes" id="UP000815698">
    <property type="component" value="Chromosome"/>
</dbReference>
<feature type="domain" description="Glycosyl transferase family 3 N-terminal" evidence="7">
    <location>
        <begin position="15"/>
        <end position="75"/>
    </location>
</feature>
<dbReference type="InterPro" id="IPR036320">
    <property type="entry name" value="Glycosyl_Trfase_fam3_N_dom_sf"/>
</dbReference>
<dbReference type="InterPro" id="IPR017459">
    <property type="entry name" value="Glycosyl_Trfase_fam3_N_dom"/>
</dbReference>
<comment type="caution">
    <text evidence="5">Lacks conserved residue(s) required for the propagation of feature annotation.</text>
</comment>
<evidence type="ECO:0000256" key="1">
    <source>
        <dbReference type="ARBA" id="ARBA00022676"/>
    </source>
</evidence>
<gene>
    <name evidence="5 8" type="primary">trpD</name>
    <name evidence="8" type="ORF">COP05_04875</name>
</gene>
<dbReference type="PANTHER" id="PTHR43285">
    <property type="entry name" value="ANTHRANILATE PHOSPHORIBOSYLTRANSFERASE"/>
    <property type="match status" value="1"/>
</dbReference>
<feature type="binding site" evidence="5">
    <location>
        <position position="120"/>
    </location>
    <ligand>
        <name>anthranilate</name>
        <dbReference type="ChEBI" id="CHEBI:16567"/>
        <label>1</label>
    </ligand>
</feature>
<comment type="cofactor">
    <cofactor evidence="5">
        <name>Mg(2+)</name>
        <dbReference type="ChEBI" id="CHEBI:18420"/>
    </cofactor>
    <text evidence="5">Binds 2 magnesium ions per monomer.</text>
</comment>
<comment type="pathway">
    <text evidence="5">Amino-acid biosynthesis; L-tryptophan biosynthesis; L-tryptophan from chorismate: step 2/5.</text>
</comment>
<evidence type="ECO:0000256" key="5">
    <source>
        <dbReference type="HAMAP-Rule" id="MF_00211"/>
    </source>
</evidence>
<dbReference type="NCBIfam" id="TIGR01245">
    <property type="entry name" value="trpD"/>
    <property type="match status" value="1"/>
</dbReference>
<keyword evidence="2 5" id="KW-0808">Transferase</keyword>
<comment type="similarity">
    <text evidence="5">Belongs to the anthranilate phosphoribosyltransferase family.</text>
</comment>
<feature type="domain" description="Glycosyl transferase family 3" evidence="6">
    <location>
        <begin position="84"/>
        <end position="342"/>
    </location>
</feature>
<keyword evidence="1 5" id="KW-0328">Glycosyltransferase</keyword>
<protein>
    <recommendedName>
        <fullName evidence="5">Anthranilate phosphoribosyltransferase</fullName>
        <ecNumber evidence="5">2.4.2.18</ecNumber>
    </recommendedName>
</protein>
<dbReference type="Gene3D" id="3.40.1030.10">
    <property type="entry name" value="Nucleoside phosphorylase/phosphoribosyltransferase catalytic domain"/>
    <property type="match status" value="1"/>
</dbReference>
<feature type="binding site" evidence="5">
    <location>
        <position position="97"/>
    </location>
    <ligand>
        <name>5-phospho-alpha-D-ribose 1-diphosphate</name>
        <dbReference type="ChEBI" id="CHEBI:58017"/>
    </ligand>
</feature>
<dbReference type="SUPFAM" id="SSF47648">
    <property type="entry name" value="Nucleoside phosphorylase/phosphoribosyltransferase N-terminal domain"/>
    <property type="match status" value="1"/>
</dbReference>
<keyword evidence="5" id="KW-0028">Amino-acid biosynthesis</keyword>
<comment type="subunit">
    <text evidence="5">Homodimer.</text>
</comment>
<evidence type="ECO:0000259" key="6">
    <source>
        <dbReference type="Pfam" id="PF00591"/>
    </source>
</evidence>
<sequence length="365" mass="37930">MGAMTDQEIYTWPALTHALIKGRDLTTEEAWWAMQQIMCGDVDPVPLAGFLVALQAKGAVTHEVNALSSSMLEHSRIISAPTGAVDIVGTGGDGANTVNISTMASLVIRGAGIPVAKHGNRAVSSKSGSADVLEALGVRLNLPVEGVQRVLDEAGISFCFAQVFHPSMKHGAVARAGLKLPTVFNVLGPITNPAGVRAHSVGVAFEEMAPVIAGVFADRGASAIVVRGRDGLDELSIAAETDVWEVRDGSVTSHVVAPEDYGLSRARIDALRGGDPSYNAQVARDLLAGKTGPVRDAVVLNAASGIVAAEGLKESSDASPAFAERMLSAVKRAEDSLDSGAAKAALERWINVSQSVEIPAETLRS</sequence>
<feature type="binding site" evidence="5">
    <location>
        <position position="175"/>
    </location>
    <ligand>
        <name>anthranilate</name>
        <dbReference type="ChEBI" id="CHEBI:16567"/>
        <label>2</label>
    </ligand>
</feature>
<dbReference type="Gene3D" id="1.20.970.10">
    <property type="entry name" value="Transferase, Pyrimidine Nucleoside Phosphorylase, Chain C"/>
    <property type="match status" value="1"/>
</dbReference>
<keyword evidence="9" id="KW-1185">Reference proteome</keyword>
<feature type="binding site" evidence="5">
    <location>
        <position position="129"/>
    </location>
    <ligand>
        <name>5-phospho-alpha-D-ribose 1-diphosphate</name>
        <dbReference type="ChEBI" id="CHEBI:58017"/>
    </ligand>
</feature>
<feature type="binding site" evidence="5">
    <location>
        <begin position="117"/>
        <end position="125"/>
    </location>
    <ligand>
        <name>5-phospho-alpha-D-ribose 1-diphosphate</name>
        <dbReference type="ChEBI" id="CHEBI:58017"/>
    </ligand>
</feature>
<feature type="binding site" evidence="5">
    <location>
        <begin position="99"/>
        <end position="102"/>
    </location>
    <ligand>
        <name>5-phospho-alpha-D-ribose 1-diphosphate</name>
        <dbReference type="ChEBI" id="CHEBI:58017"/>
    </ligand>
</feature>
<evidence type="ECO:0000256" key="3">
    <source>
        <dbReference type="ARBA" id="ARBA00022822"/>
    </source>
</evidence>
<feature type="binding site" evidence="5">
    <location>
        <position position="89"/>
    </location>
    <ligand>
        <name>5-phospho-alpha-D-ribose 1-diphosphate</name>
        <dbReference type="ChEBI" id="CHEBI:58017"/>
    </ligand>
</feature>